<proteinExistence type="predicted"/>
<comment type="caution">
    <text evidence="1">The sequence shown here is derived from an EMBL/GenBank/DDBJ whole genome shotgun (WGS) entry which is preliminary data.</text>
</comment>
<evidence type="ECO:0000313" key="1">
    <source>
        <dbReference type="EMBL" id="EDS04189.1"/>
    </source>
</evidence>
<protein>
    <submittedName>
        <fullName evidence="1">Uncharacterized protein</fullName>
    </submittedName>
</protein>
<evidence type="ECO:0000313" key="2">
    <source>
        <dbReference type="Proteomes" id="UP000005819"/>
    </source>
</evidence>
<dbReference type="Proteomes" id="UP000005819">
    <property type="component" value="Unassembled WGS sequence"/>
</dbReference>
<reference evidence="1" key="1">
    <citation type="submission" date="2007-10" db="EMBL/GenBank/DDBJ databases">
        <authorList>
            <person name="Fulton L."/>
            <person name="Clifton S."/>
            <person name="Fulton B."/>
            <person name="Xu J."/>
            <person name="Minx P."/>
            <person name="Pepin K.H."/>
            <person name="Johnson M."/>
            <person name="Thiruvilangam P."/>
            <person name="Bhonagiri V."/>
            <person name="Nash W.E."/>
            <person name="Mardis E.R."/>
            <person name="Wilson R.K."/>
        </authorList>
    </citation>
    <scope>NUCLEOTIDE SEQUENCE [LARGE SCALE GENOMIC DNA]</scope>
    <source>
        <strain evidence="1">DSM 17216</strain>
    </source>
</reference>
<organism evidence="1 2">
    <name type="scientific">Alistipes putredinis DSM 17216</name>
    <dbReference type="NCBI Taxonomy" id="445970"/>
    <lineage>
        <taxon>Bacteria</taxon>
        <taxon>Pseudomonadati</taxon>
        <taxon>Bacteroidota</taxon>
        <taxon>Bacteroidia</taxon>
        <taxon>Bacteroidales</taxon>
        <taxon>Rikenellaceae</taxon>
        <taxon>Alistipes</taxon>
    </lineage>
</organism>
<name>B0MTH1_9BACT</name>
<sequence>MFPNTQHALGYCHRKVPQNKVFLQRPTAGSKIIFVVIWVKSFCV</sequence>
<reference evidence="1" key="2">
    <citation type="submission" date="2013-09" db="EMBL/GenBank/DDBJ databases">
        <title>Draft genome sequence of Alistipes putredinis (DSM 17216).</title>
        <authorList>
            <person name="Sudarsanam P."/>
            <person name="Ley R."/>
            <person name="Guruge J."/>
            <person name="Turnbaugh P.J."/>
            <person name="Mahowald M."/>
            <person name="Liep D."/>
            <person name="Gordon J."/>
        </authorList>
    </citation>
    <scope>NUCLEOTIDE SEQUENCE</scope>
    <source>
        <strain evidence="1">DSM 17216</strain>
    </source>
</reference>
<dbReference type="AlphaFoldDB" id="B0MTH1"/>
<gene>
    <name evidence="1" type="ORF">ALIPUT_00059</name>
</gene>
<keyword evidence="2" id="KW-1185">Reference proteome</keyword>
<dbReference type="HOGENOM" id="CLU_3211526_0_0_10"/>
<dbReference type="EMBL" id="ABFK02000016">
    <property type="protein sequence ID" value="EDS04189.1"/>
    <property type="molecule type" value="Genomic_DNA"/>
</dbReference>
<accession>B0MTH1</accession>